<evidence type="ECO:0000256" key="4">
    <source>
        <dbReference type="ARBA" id="ARBA00022989"/>
    </source>
</evidence>
<keyword evidence="4 9" id="KW-1133">Transmembrane helix</keyword>
<evidence type="ECO:0000256" key="5">
    <source>
        <dbReference type="ARBA" id="ARBA00023065"/>
    </source>
</evidence>
<organism evidence="11">
    <name type="scientific">Mantoniella antarctica</name>
    <dbReference type="NCBI Taxonomy" id="81844"/>
    <lineage>
        <taxon>Eukaryota</taxon>
        <taxon>Viridiplantae</taxon>
        <taxon>Chlorophyta</taxon>
        <taxon>Mamiellophyceae</taxon>
        <taxon>Mamiellales</taxon>
        <taxon>Mamiellaceae</taxon>
        <taxon>Mantoniella</taxon>
    </lineage>
</organism>
<protein>
    <recommendedName>
        <fullName evidence="10">Cyclic nucleotide-binding domain-containing protein</fullName>
    </recommendedName>
</protein>
<dbReference type="Pfam" id="PF00027">
    <property type="entry name" value="cNMP_binding"/>
    <property type="match status" value="1"/>
</dbReference>
<evidence type="ECO:0000256" key="6">
    <source>
        <dbReference type="ARBA" id="ARBA00023136"/>
    </source>
</evidence>
<sequence>MGEAPREEGEDKFEVDGRFLERAGCSSEAPVPAGKPTVFVERHAHGSGKGRTPQMQMIGWGRDEESAGDTVPVTRISADIDDPAISMAVENIKARTALTARSRWQSLKVSSFKVNEMLESVKSFNEKNFGKRVAQNTDFVSKEKDNYSTPKVTRLLYIDPDGNFRSTWDIIQVAVLFYLAWVTPYRVAFDAAAYGYAFWFEFIVDVYFVYDVFLNFITGYWKDIEVTSILVSDPLAVAWNYATSWLIIDVVACAPIDLVTRAVQHKLGCSFHLEGCNNDHDTGNVTGGALKLLKLLRIFRLLKLLRLFRVSRLLARYQNTLIYYDSFISVGRVNLLVILISHWLGCLYGLMYEEFSEGQPRPARWLLSVYWAVQTITSVGYGDVPATNSYSQVVAIVTMLVGIVMCSWIMTNVMAAMNPDSSARRFRERLQYVLSYLKNNQLPAGVAKRVITFYRWQNMNQFDEKSVLADLPVQLRKDIFDNLYTDVLADVPIFKGCSNQFMTEVCLRMSPVSYPQFHPVYCQGELGVDMYFITKGGVAVILNPMPHNPTQEEIIRLVESCMELAQGSFFGETAVLHFTTRLETCITTRSSTMLTLGLNDMEELCQLSFEFKAELMTIAFERMRRNRIKLEMCQWIVREMGLDPSDLLMGEELVSSDLADTHRYAGRSSQVKYAPLWEEMVLERVRSSTLASVPKIFTAVQRLGNQADANSSRISAMEEWLQSLDSEGERGGAGHPANPDTSPTPLGDGPKEVARPGPVEPRSVRATATIFGGTYLDRGEAGAGIDTAPGMSKRSEGTLDMKEVGRRLQSLEDKLDRLIALQLTAAASKPL</sequence>
<evidence type="ECO:0000256" key="1">
    <source>
        <dbReference type="ARBA" id="ARBA00004141"/>
    </source>
</evidence>
<keyword evidence="2" id="KW-0813">Transport</keyword>
<dbReference type="Gene3D" id="1.10.287.630">
    <property type="entry name" value="Helix hairpin bin"/>
    <property type="match status" value="1"/>
</dbReference>
<dbReference type="GO" id="GO:0005249">
    <property type="term" value="F:voltage-gated potassium channel activity"/>
    <property type="evidence" value="ECO:0007669"/>
    <property type="project" value="InterPro"/>
</dbReference>
<feature type="transmembrane region" description="Helical" evidence="9">
    <location>
        <begin position="363"/>
        <end position="381"/>
    </location>
</feature>
<dbReference type="PANTHER" id="PTHR47823">
    <property type="entry name" value="ION_TRANS DOMAIN-CONTAINING PROTEIN"/>
    <property type="match status" value="1"/>
</dbReference>
<feature type="region of interest" description="Disordered" evidence="8">
    <location>
        <begin position="725"/>
        <end position="763"/>
    </location>
</feature>
<keyword evidence="7" id="KW-0407">Ion channel</keyword>
<dbReference type="EMBL" id="HBFC01003673">
    <property type="protein sequence ID" value="CAD8699303.1"/>
    <property type="molecule type" value="Transcribed_RNA"/>
</dbReference>
<proteinExistence type="predicted"/>
<feature type="transmembrane region" description="Helical" evidence="9">
    <location>
        <begin position="333"/>
        <end position="351"/>
    </location>
</feature>
<keyword evidence="3 9" id="KW-0812">Transmembrane</keyword>
<dbReference type="SMART" id="SM00100">
    <property type="entry name" value="cNMP"/>
    <property type="match status" value="1"/>
</dbReference>
<dbReference type="InterPro" id="IPR005821">
    <property type="entry name" value="Ion_trans_dom"/>
</dbReference>
<evidence type="ECO:0000256" key="8">
    <source>
        <dbReference type="SAM" id="MobiDB-lite"/>
    </source>
</evidence>
<feature type="domain" description="Cyclic nucleotide-binding" evidence="10">
    <location>
        <begin position="493"/>
        <end position="604"/>
    </location>
</feature>
<dbReference type="SUPFAM" id="SSF51206">
    <property type="entry name" value="cAMP-binding domain-like"/>
    <property type="match status" value="1"/>
</dbReference>
<evidence type="ECO:0000256" key="3">
    <source>
        <dbReference type="ARBA" id="ARBA00022692"/>
    </source>
</evidence>
<accession>A0A7S0S8J3</accession>
<evidence type="ECO:0000259" key="10">
    <source>
        <dbReference type="PROSITE" id="PS50042"/>
    </source>
</evidence>
<name>A0A7S0S8J3_9CHLO</name>
<dbReference type="InterPro" id="IPR014710">
    <property type="entry name" value="RmlC-like_jellyroll"/>
</dbReference>
<feature type="transmembrane region" description="Helical" evidence="9">
    <location>
        <begin position="393"/>
        <end position="417"/>
    </location>
</feature>
<dbReference type="InterPro" id="IPR003938">
    <property type="entry name" value="K_chnl_volt-dep_EAG/ELK/ERG"/>
</dbReference>
<dbReference type="PANTHER" id="PTHR47823:SF11">
    <property type="entry name" value="K+-CHANNEL ERG AND RELATED PROTEINS"/>
    <property type="match status" value="1"/>
</dbReference>
<dbReference type="PROSITE" id="PS50042">
    <property type="entry name" value="CNMP_BINDING_3"/>
    <property type="match status" value="1"/>
</dbReference>
<dbReference type="PRINTS" id="PR01463">
    <property type="entry name" value="EAGCHANLFMLY"/>
</dbReference>
<dbReference type="SUPFAM" id="SSF81324">
    <property type="entry name" value="Voltage-gated potassium channels"/>
    <property type="match status" value="1"/>
</dbReference>
<reference evidence="11" key="1">
    <citation type="submission" date="2021-01" db="EMBL/GenBank/DDBJ databases">
        <authorList>
            <person name="Corre E."/>
            <person name="Pelletier E."/>
            <person name="Niang G."/>
            <person name="Scheremetjew M."/>
            <person name="Finn R."/>
            <person name="Kale V."/>
            <person name="Holt S."/>
            <person name="Cochrane G."/>
            <person name="Meng A."/>
            <person name="Brown T."/>
            <person name="Cohen L."/>
        </authorList>
    </citation>
    <scope>NUCLEOTIDE SEQUENCE</scope>
    <source>
        <strain evidence="11">SL-175</strain>
    </source>
</reference>
<comment type="subcellular location">
    <subcellularLocation>
        <location evidence="1">Membrane</location>
        <topology evidence="1">Multi-pass membrane protein</topology>
    </subcellularLocation>
</comment>
<keyword evidence="6 9" id="KW-0472">Membrane</keyword>
<dbReference type="InterPro" id="IPR000595">
    <property type="entry name" value="cNMP-bd_dom"/>
</dbReference>
<evidence type="ECO:0000256" key="2">
    <source>
        <dbReference type="ARBA" id="ARBA00022448"/>
    </source>
</evidence>
<dbReference type="GO" id="GO:0016020">
    <property type="term" value="C:membrane"/>
    <property type="evidence" value="ECO:0007669"/>
    <property type="project" value="UniProtKB-SubCell"/>
</dbReference>
<dbReference type="AlphaFoldDB" id="A0A7S0S8J3"/>
<dbReference type="Pfam" id="PF00520">
    <property type="entry name" value="Ion_trans"/>
    <property type="match status" value="1"/>
</dbReference>
<dbReference type="InterPro" id="IPR018490">
    <property type="entry name" value="cNMP-bd_dom_sf"/>
</dbReference>
<dbReference type="CDD" id="cd00038">
    <property type="entry name" value="CAP_ED"/>
    <property type="match status" value="1"/>
</dbReference>
<evidence type="ECO:0000256" key="9">
    <source>
        <dbReference type="SAM" id="Phobius"/>
    </source>
</evidence>
<dbReference type="Gene3D" id="1.10.287.70">
    <property type="match status" value="1"/>
</dbReference>
<dbReference type="Gene3D" id="2.60.120.10">
    <property type="entry name" value="Jelly Rolls"/>
    <property type="match status" value="1"/>
</dbReference>
<evidence type="ECO:0000313" key="11">
    <source>
        <dbReference type="EMBL" id="CAD8699303.1"/>
    </source>
</evidence>
<gene>
    <name evidence="11" type="ORF">MANT1106_LOCUS1985</name>
</gene>
<keyword evidence="5" id="KW-0406">Ion transport</keyword>
<evidence type="ECO:0000256" key="7">
    <source>
        <dbReference type="ARBA" id="ARBA00023303"/>
    </source>
</evidence>